<evidence type="ECO:0000256" key="3">
    <source>
        <dbReference type="PROSITE-ProRule" id="PRU00339"/>
    </source>
</evidence>
<dbReference type="NCBIfam" id="NF047558">
    <property type="entry name" value="TPR_END_plus"/>
    <property type="match status" value="1"/>
</dbReference>
<accession>U7D8Q4</accession>
<dbReference type="InterPro" id="IPR050498">
    <property type="entry name" value="Ycf3"/>
</dbReference>
<gene>
    <name evidence="6" type="ORF">CALK_1176</name>
</gene>
<dbReference type="PANTHER" id="PTHR44858">
    <property type="entry name" value="TETRATRICOPEPTIDE REPEAT PROTEIN 6"/>
    <property type="match status" value="1"/>
</dbReference>
<dbReference type="eggNOG" id="COG0457">
    <property type="taxonomic scope" value="Bacteria"/>
</dbReference>
<keyword evidence="4" id="KW-1133">Transmembrane helix</keyword>
<dbReference type="SUPFAM" id="SSF48452">
    <property type="entry name" value="TPR-like"/>
    <property type="match status" value="1"/>
</dbReference>
<evidence type="ECO:0000256" key="2">
    <source>
        <dbReference type="ARBA" id="ARBA00022803"/>
    </source>
</evidence>
<feature type="signal peptide" evidence="5">
    <location>
        <begin position="1"/>
        <end position="18"/>
    </location>
</feature>
<reference evidence="6 7" key="1">
    <citation type="journal article" date="2013" name="Environ. Microbiol.">
        <title>Genome analysis of Chitinivibrio alkaliphilus gen. nov., sp. nov., a novel extremely haloalkaliphilic anaerobic chitinolytic bacterium from the candidate phylum Termite Group 3.</title>
        <authorList>
            <person name="Sorokin D.Y."/>
            <person name="Gumerov V.M."/>
            <person name="Rakitin A.L."/>
            <person name="Beletsky A.V."/>
            <person name="Damste J.S."/>
            <person name="Muyzer G."/>
            <person name="Mardanov A.V."/>
            <person name="Ravin N.V."/>
        </authorList>
    </citation>
    <scope>NUCLEOTIDE SEQUENCE [LARGE SCALE GENOMIC DNA]</scope>
    <source>
        <strain evidence="6 7">ACht1</strain>
    </source>
</reference>
<dbReference type="AlphaFoldDB" id="U7D8Q4"/>
<keyword evidence="1" id="KW-0677">Repeat</keyword>
<keyword evidence="4" id="KW-0472">Membrane</keyword>
<organism evidence="6 7">
    <name type="scientific">Chitinivibrio alkaliphilus ACht1</name>
    <dbReference type="NCBI Taxonomy" id="1313304"/>
    <lineage>
        <taxon>Bacteria</taxon>
        <taxon>Pseudomonadati</taxon>
        <taxon>Fibrobacterota</taxon>
        <taxon>Chitinivibrionia</taxon>
        <taxon>Chitinivibrionales</taxon>
        <taxon>Chitinivibrionaceae</taxon>
        <taxon>Chitinivibrio</taxon>
    </lineage>
</organism>
<feature type="transmembrane region" description="Helical" evidence="4">
    <location>
        <begin position="92"/>
        <end position="111"/>
    </location>
</feature>
<dbReference type="STRING" id="1313304.CALK_1176"/>
<dbReference type="PATRIC" id="fig|1313304.3.peg.1123"/>
<evidence type="ECO:0000313" key="6">
    <source>
        <dbReference type="EMBL" id="ERP31956.1"/>
    </source>
</evidence>
<dbReference type="RefSeq" id="WP_022636657.1">
    <property type="nucleotide sequence ID" value="NZ_ASJR01000008.1"/>
</dbReference>
<name>U7D8Q4_9BACT</name>
<dbReference type="SMART" id="SM00028">
    <property type="entry name" value="TPR"/>
    <property type="match status" value="2"/>
</dbReference>
<sequence length="295" mass="33618">MVCKIILMSVCFFVYCIAADEPYDTARVPEGYVKVEEPLFKPFIERYILDEIRDMRNDQERFKAEVSHQVAQARIEATDRSVRYTTDTVNNIFFIITAAGSLLVIVGWRSLSDIKEKVEGIVESKIAGITDTYQERLNILEAKAQKRADQIIDAQEEISRTNTIHSLWMRANLDTNLQNKIAILDKILEFNPNDIEATTHKADAVLELGESEWALNLSNTAIKKDGNYGYAYWQRGCAYAELGDKEHALADIKTALEKSPDLRTELLNEQSFTLLRDEEEFQDLVGSYDSDNSIS</sequence>
<keyword evidence="2 3" id="KW-0802">TPR repeat</keyword>
<dbReference type="InterPro" id="IPR019734">
    <property type="entry name" value="TPR_rpt"/>
</dbReference>
<evidence type="ECO:0000256" key="5">
    <source>
        <dbReference type="SAM" id="SignalP"/>
    </source>
</evidence>
<dbReference type="PANTHER" id="PTHR44858:SF1">
    <property type="entry name" value="UDP-N-ACETYLGLUCOSAMINE--PEPTIDE N-ACETYLGLUCOSAMINYLTRANSFERASE SPINDLY-RELATED"/>
    <property type="match status" value="1"/>
</dbReference>
<dbReference type="EMBL" id="ASJR01000008">
    <property type="protein sequence ID" value="ERP31956.1"/>
    <property type="molecule type" value="Genomic_DNA"/>
</dbReference>
<dbReference type="InterPro" id="IPR011990">
    <property type="entry name" value="TPR-like_helical_dom_sf"/>
</dbReference>
<dbReference type="PROSITE" id="PS50005">
    <property type="entry name" value="TPR"/>
    <property type="match status" value="1"/>
</dbReference>
<comment type="caution">
    <text evidence="6">The sequence shown here is derived from an EMBL/GenBank/DDBJ whole genome shotgun (WGS) entry which is preliminary data.</text>
</comment>
<feature type="chain" id="PRO_5004679028" evidence="5">
    <location>
        <begin position="19"/>
        <end position="295"/>
    </location>
</feature>
<dbReference type="Proteomes" id="UP000017148">
    <property type="component" value="Unassembled WGS sequence"/>
</dbReference>
<keyword evidence="4" id="KW-0812">Transmembrane</keyword>
<keyword evidence="7" id="KW-1185">Reference proteome</keyword>
<evidence type="ECO:0000256" key="4">
    <source>
        <dbReference type="SAM" id="Phobius"/>
    </source>
</evidence>
<keyword evidence="5" id="KW-0732">Signal</keyword>
<feature type="repeat" description="TPR" evidence="3">
    <location>
        <begin position="229"/>
        <end position="262"/>
    </location>
</feature>
<dbReference type="Gene3D" id="1.25.40.10">
    <property type="entry name" value="Tetratricopeptide repeat domain"/>
    <property type="match status" value="1"/>
</dbReference>
<evidence type="ECO:0000313" key="7">
    <source>
        <dbReference type="Proteomes" id="UP000017148"/>
    </source>
</evidence>
<evidence type="ECO:0000256" key="1">
    <source>
        <dbReference type="ARBA" id="ARBA00022737"/>
    </source>
</evidence>
<dbReference type="OrthoDB" id="9792573at2"/>
<proteinExistence type="predicted"/>
<protein>
    <submittedName>
        <fullName evidence="6">Putative membrane protein</fullName>
    </submittedName>
</protein>